<accession>A0A397Y165</accession>
<proteinExistence type="predicted"/>
<reference evidence="1 2" key="1">
    <citation type="submission" date="2018-06" db="EMBL/GenBank/DDBJ databases">
        <title>WGS assembly of Brassica rapa FPsc.</title>
        <authorList>
            <person name="Bowman J."/>
            <person name="Kohchi T."/>
            <person name="Yamato K."/>
            <person name="Jenkins J."/>
            <person name="Shu S."/>
            <person name="Ishizaki K."/>
            <person name="Yamaoka S."/>
            <person name="Nishihama R."/>
            <person name="Nakamura Y."/>
            <person name="Berger F."/>
            <person name="Adam C."/>
            <person name="Aki S."/>
            <person name="Althoff F."/>
            <person name="Araki T."/>
            <person name="Arteaga-Vazquez M."/>
            <person name="Balasubrmanian S."/>
            <person name="Bauer D."/>
            <person name="Boehm C."/>
            <person name="Briginshaw L."/>
            <person name="Caballero-Perez J."/>
            <person name="Catarino B."/>
            <person name="Chen F."/>
            <person name="Chiyoda S."/>
            <person name="Chovatia M."/>
            <person name="Davies K."/>
            <person name="Delmans M."/>
            <person name="Demura T."/>
            <person name="Dierschke T."/>
            <person name="Dolan L."/>
            <person name="Dorantes-Acosta A."/>
            <person name="Eklund D."/>
            <person name="Florent S."/>
            <person name="Flores-Sandoval E."/>
            <person name="Fujiyama A."/>
            <person name="Fukuzawa H."/>
            <person name="Galik B."/>
            <person name="Grimanelli D."/>
            <person name="Grimwood J."/>
            <person name="Grossniklaus U."/>
            <person name="Hamada T."/>
            <person name="Haseloff J."/>
            <person name="Hetherington A."/>
            <person name="Higo A."/>
            <person name="Hirakawa Y."/>
            <person name="Hundley H."/>
            <person name="Ikeda Y."/>
            <person name="Inoue K."/>
            <person name="Inoue S."/>
            <person name="Ishida S."/>
            <person name="Jia Q."/>
            <person name="Kakita M."/>
            <person name="Kanazawa T."/>
            <person name="Kawai Y."/>
            <person name="Kawashima T."/>
            <person name="Kennedy M."/>
            <person name="Kinose K."/>
            <person name="Kinoshita T."/>
            <person name="Kohara Y."/>
            <person name="Koide E."/>
            <person name="Komatsu K."/>
            <person name="Kopischke S."/>
            <person name="Kubo M."/>
            <person name="Kyozuka J."/>
            <person name="Lagercrantz U."/>
            <person name="Lin S."/>
            <person name="Lindquist E."/>
            <person name="Lipzen A."/>
            <person name="Lu C."/>
            <person name="Luna E."/>
            <person name="Martienssen R."/>
            <person name="Minamino N."/>
            <person name="Mizutani M."/>
            <person name="Mizutani M."/>
            <person name="Mochizuki N."/>
            <person name="Monte I."/>
            <person name="Mosher R."/>
            <person name="Nagasaki H."/>
            <person name="Nakagami H."/>
            <person name="Naramoto S."/>
            <person name="Nishitani K."/>
            <person name="Ohtani M."/>
            <person name="Okamoto T."/>
            <person name="Okumura M."/>
            <person name="Phillips J."/>
            <person name="Pollak B."/>
            <person name="Reinders A."/>
            <person name="Roevekamp M."/>
            <person name="Sano R."/>
            <person name="Sawa S."/>
            <person name="Schmid M."/>
            <person name="Shirakawa M."/>
            <person name="Solano R."/>
            <person name="Spunde A."/>
            <person name="Suetsugu N."/>
            <person name="Sugano S."/>
            <person name="Sugiyama A."/>
            <person name="Sun R."/>
            <person name="Suzuki Y."/>
            <person name="Takenaka M."/>
            <person name="Takezawa D."/>
            <person name="Tomogane H."/>
            <person name="Tsuzuki M."/>
            <person name="Ueda T."/>
            <person name="Umeda M."/>
            <person name="Ward J."/>
            <person name="Watanabe Y."/>
            <person name="Yazaki K."/>
            <person name="Yokoyama R."/>
            <person name="Yoshitake Y."/>
            <person name="Yotsui I."/>
            <person name="Zachgo S."/>
            <person name="Schmutz J."/>
        </authorList>
    </citation>
    <scope>NUCLEOTIDE SEQUENCE [LARGE SCALE GENOMIC DNA]</scope>
    <source>
        <strain evidence="2">cv. B-3</strain>
    </source>
</reference>
<sequence>MCSETKRKSHLMSQERSREVTGFVSMCVCVKRSHEFCKQSVCVCMCRVFVCNECLYLSQVFVSVCMCHGCCLCQSGMYSRAKHKSQSIALYKRETL</sequence>
<name>A0A397Y165_BRACM</name>
<gene>
    <name evidence="1" type="ORF">BRARA_I03162</name>
</gene>
<dbReference type="AlphaFoldDB" id="A0A397Y165"/>
<dbReference type="EMBL" id="CM010636">
    <property type="protein sequence ID" value="RID46508.1"/>
    <property type="molecule type" value="Genomic_DNA"/>
</dbReference>
<protein>
    <submittedName>
        <fullName evidence="1">Uncharacterized protein</fullName>
    </submittedName>
</protein>
<evidence type="ECO:0000313" key="2">
    <source>
        <dbReference type="Proteomes" id="UP000264353"/>
    </source>
</evidence>
<dbReference type="Proteomes" id="UP000264353">
    <property type="component" value="Chromosome A9"/>
</dbReference>
<organism evidence="1 2">
    <name type="scientific">Brassica campestris</name>
    <name type="common">Field mustard</name>
    <dbReference type="NCBI Taxonomy" id="3711"/>
    <lineage>
        <taxon>Eukaryota</taxon>
        <taxon>Viridiplantae</taxon>
        <taxon>Streptophyta</taxon>
        <taxon>Embryophyta</taxon>
        <taxon>Tracheophyta</taxon>
        <taxon>Spermatophyta</taxon>
        <taxon>Magnoliopsida</taxon>
        <taxon>eudicotyledons</taxon>
        <taxon>Gunneridae</taxon>
        <taxon>Pentapetalae</taxon>
        <taxon>rosids</taxon>
        <taxon>malvids</taxon>
        <taxon>Brassicales</taxon>
        <taxon>Brassicaceae</taxon>
        <taxon>Brassiceae</taxon>
        <taxon>Brassica</taxon>
    </lineage>
</organism>
<evidence type="ECO:0000313" key="1">
    <source>
        <dbReference type="EMBL" id="RID46508.1"/>
    </source>
</evidence>